<dbReference type="Pfam" id="PF04029">
    <property type="entry name" value="2-ph_phosp"/>
    <property type="match status" value="1"/>
</dbReference>
<keyword evidence="6 8" id="KW-0460">Magnesium</keyword>
<name>A0A916NH82_9BACL</name>
<evidence type="ECO:0000313" key="9">
    <source>
        <dbReference type="EMBL" id="CAG7612533.1"/>
    </source>
</evidence>
<dbReference type="PANTHER" id="PTHR37311:SF1">
    <property type="entry name" value="2-PHOSPHOSULFOLACTATE PHOSPHATASE-RELATED"/>
    <property type="match status" value="1"/>
</dbReference>
<dbReference type="InterPro" id="IPR005238">
    <property type="entry name" value="ComB-like"/>
</dbReference>
<organism evidence="9 10">
    <name type="scientific">Paenibacillus solanacearum</name>
    <dbReference type="NCBI Taxonomy" id="2048548"/>
    <lineage>
        <taxon>Bacteria</taxon>
        <taxon>Bacillati</taxon>
        <taxon>Bacillota</taxon>
        <taxon>Bacilli</taxon>
        <taxon>Bacillales</taxon>
        <taxon>Paenibacillaceae</taxon>
        <taxon>Paenibacillus</taxon>
    </lineage>
</organism>
<comment type="caution">
    <text evidence="9">The sequence shown here is derived from an EMBL/GenBank/DDBJ whole genome shotgun (WGS) entry which is preliminary data.</text>
</comment>
<dbReference type="RefSeq" id="WP_218091330.1">
    <property type="nucleotide sequence ID" value="NZ_CAJVAS010000004.1"/>
</dbReference>
<dbReference type="GO" id="GO:0050545">
    <property type="term" value="F:sulfopyruvate decarboxylase activity"/>
    <property type="evidence" value="ECO:0007669"/>
    <property type="project" value="TreeGrafter"/>
</dbReference>
<evidence type="ECO:0000256" key="2">
    <source>
        <dbReference type="ARBA" id="ARBA00009997"/>
    </source>
</evidence>
<dbReference type="PANTHER" id="PTHR37311">
    <property type="entry name" value="2-PHOSPHOSULFOLACTATE PHOSPHATASE-RELATED"/>
    <property type="match status" value="1"/>
</dbReference>
<protein>
    <recommendedName>
        <fullName evidence="4 8">Probable 2-phosphosulfolactate phosphatase</fullName>
        <ecNumber evidence="3 8">3.1.3.71</ecNumber>
    </recommendedName>
</protein>
<evidence type="ECO:0000256" key="6">
    <source>
        <dbReference type="ARBA" id="ARBA00022842"/>
    </source>
</evidence>
<comment type="catalytic activity">
    <reaction evidence="7 8">
        <text>(2R)-O-phospho-3-sulfolactate + H2O = (2R)-3-sulfolactate + phosphate</text>
        <dbReference type="Rhea" id="RHEA:23416"/>
        <dbReference type="ChEBI" id="CHEBI:15377"/>
        <dbReference type="ChEBI" id="CHEBI:15597"/>
        <dbReference type="ChEBI" id="CHEBI:43474"/>
        <dbReference type="ChEBI" id="CHEBI:58738"/>
        <dbReference type="EC" id="3.1.3.71"/>
    </reaction>
</comment>
<sequence length="242" mass="25860">MNVQVISSVNEARTEDLQHKTVIVIDVLRATSTMLTALANGCRDITPVETVIQAKQLQENGVLLGGERNCKKIPGFDFGNSPLEYTESEVNGKSLVITTTNGTRAIQKAGKASRILIGSLLNARACAERVVSTCGEAVILCSGTNDAFALEDGLCAGLIAQELIDHMPSSKQVTLNDLGLSMLYAYRDVSDRLPETLLSCVNGKRLTRLGFRDDVLHCARVNVLPFAPAVQDGKIAASAACL</sequence>
<evidence type="ECO:0000256" key="1">
    <source>
        <dbReference type="ARBA" id="ARBA00001946"/>
    </source>
</evidence>
<dbReference type="EMBL" id="CAJVAS010000004">
    <property type="protein sequence ID" value="CAG7612533.1"/>
    <property type="molecule type" value="Genomic_DNA"/>
</dbReference>
<dbReference type="HAMAP" id="MF_00490">
    <property type="entry name" value="ComB"/>
    <property type="match status" value="1"/>
</dbReference>
<dbReference type="AlphaFoldDB" id="A0A916NH82"/>
<evidence type="ECO:0000256" key="4">
    <source>
        <dbReference type="ARBA" id="ARBA00021948"/>
    </source>
</evidence>
<evidence type="ECO:0000313" key="10">
    <source>
        <dbReference type="Proteomes" id="UP000693672"/>
    </source>
</evidence>
<evidence type="ECO:0000256" key="3">
    <source>
        <dbReference type="ARBA" id="ARBA00012953"/>
    </source>
</evidence>
<proteinExistence type="inferred from homology"/>
<keyword evidence="5 8" id="KW-0378">Hydrolase</keyword>
<dbReference type="GO" id="GO:0050532">
    <property type="term" value="F:2-phosphosulfolactate phosphatase activity"/>
    <property type="evidence" value="ECO:0007669"/>
    <property type="project" value="UniProtKB-UniRule"/>
</dbReference>
<dbReference type="Proteomes" id="UP000693672">
    <property type="component" value="Unassembled WGS sequence"/>
</dbReference>
<dbReference type="GO" id="GO:0000287">
    <property type="term" value="F:magnesium ion binding"/>
    <property type="evidence" value="ECO:0007669"/>
    <property type="project" value="UniProtKB-UniRule"/>
</dbReference>
<keyword evidence="10" id="KW-1185">Reference proteome</keyword>
<evidence type="ECO:0000256" key="8">
    <source>
        <dbReference type="HAMAP-Rule" id="MF_00490"/>
    </source>
</evidence>
<evidence type="ECO:0000256" key="5">
    <source>
        <dbReference type="ARBA" id="ARBA00022801"/>
    </source>
</evidence>
<reference evidence="9" key="1">
    <citation type="submission" date="2021-06" db="EMBL/GenBank/DDBJ databases">
        <authorList>
            <person name="Criscuolo A."/>
        </authorList>
    </citation>
    <scope>NUCLEOTIDE SEQUENCE</scope>
    <source>
        <strain evidence="9">CIP111600</strain>
    </source>
</reference>
<dbReference type="FunFam" id="3.90.1560.10:FF:000001">
    <property type="entry name" value="Probable 2-phosphosulfolactate phosphatase"/>
    <property type="match status" value="1"/>
</dbReference>
<comment type="cofactor">
    <cofactor evidence="1 8">
        <name>Mg(2+)</name>
        <dbReference type="ChEBI" id="CHEBI:18420"/>
    </cofactor>
</comment>
<evidence type="ECO:0000256" key="7">
    <source>
        <dbReference type="ARBA" id="ARBA00033711"/>
    </source>
</evidence>
<accession>A0A916NH82</accession>
<gene>
    <name evidence="9" type="primary">comB_1</name>
    <name evidence="8" type="synonym">comB</name>
    <name evidence="9" type="ORF">PAESOLCIP111_01542</name>
</gene>
<dbReference type="EC" id="3.1.3.71" evidence="3 8"/>
<comment type="similarity">
    <text evidence="2 8">Belongs to the ComB family.</text>
</comment>